<sequence>MVVQILVALFLLVGVGFNLLGTFALYRFPDVYTRLHGATKCTTFGSLFTSAAVVAYGLHRFFEGGEGRYLVLIVHALVAVVALLVTNATGAHAMARAAHRSGVAPIHAVVDRLAEDRRKGKVV</sequence>
<keyword evidence="1" id="KW-1133">Transmembrane helix</keyword>
<dbReference type="Pfam" id="PF03334">
    <property type="entry name" value="PhaG_MnhG_YufB"/>
    <property type="match status" value="1"/>
</dbReference>
<accession>E3D155</accession>
<gene>
    <name evidence="2" type="ORF">Apau_1542</name>
</gene>
<keyword evidence="3" id="KW-1185">Reference proteome</keyword>
<dbReference type="InterPro" id="IPR005133">
    <property type="entry name" value="PhaG_MnhG_YufB"/>
</dbReference>
<keyword evidence="1" id="KW-0812">Transmembrane</keyword>
<feature type="transmembrane region" description="Helical" evidence="1">
    <location>
        <begin position="38"/>
        <end position="57"/>
    </location>
</feature>
<feature type="transmembrane region" description="Helical" evidence="1">
    <location>
        <begin position="69"/>
        <end position="90"/>
    </location>
</feature>
<evidence type="ECO:0000313" key="2">
    <source>
        <dbReference type="EMBL" id="EFQ23961.1"/>
    </source>
</evidence>
<reference evidence="2 3" key="1">
    <citation type="journal article" date="2010" name="Stand. Genomic Sci.">
        <title>Non-contiguous finished genome sequence of Aminomonas paucivorans type strain (GLU-3).</title>
        <authorList>
            <person name="Pitluck S."/>
            <person name="Yasawong M."/>
            <person name="Held B."/>
            <person name="Lapidus A."/>
            <person name="Nolan M."/>
            <person name="Copeland A."/>
            <person name="Lucas S."/>
            <person name="Del Rio T.G."/>
            <person name="Tice H."/>
            <person name="Cheng J.F."/>
            <person name="Chertkov O."/>
            <person name="Goodwin L."/>
            <person name="Tapia R."/>
            <person name="Han C."/>
            <person name="Liolios K."/>
            <person name="Ivanova N."/>
            <person name="Mavromatis K."/>
            <person name="Ovchinnikova G."/>
            <person name="Pati A."/>
            <person name="Chen A."/>
            <person name="Palaniappan K."/>
            <person name="Land M."/>
            <person name="Hauser L."/>
            <person name="Chang Y.J."/>
            <person name="Jeffries C.D."/>
            <person name="Pukall R."/>
            <person name="Spring S."/>
            <person name="Rohde M."/>
            <person name="Sikorski J."/>
            <person name="Goker M."/>
            <person name="Woyke T."/>
            <person name="Bristow J."/>
            <person name="Eisen J.A."/>
            <person name="Markowitz V."/>
            <person name="Hugenholtz P."/>
            <person name="Kyrpides N.C."/>
            <person name="Klenk H.P."/>
        </authorList>
    </citation>
    <scope>NUCLEOTIDE SEQUENCE [LARGE SCALE GENOMIC DNA]</scope>
    <source>
        <strain evidence="2 3">DSM 12260</strain>
    </source>
</reference>
<dbReference type="PANTHER" id="PTHR34703">
    <property type="entry name" value="ANTIPORTER SUBUNIT MNHG2-RELATED"/>
    <property type="match status" value="1"/>
</dbReference>
<protein>
    <submittedName>
        <fullName evidence="2">Membrane bound hydrogenase subunit mbhC</fullName>
    </submittedName>
</protein>
<dbReference type="PaxDb" id="584708-Apau_1542"/>
<evidence type="ECO:0000313" key="3">
    <source>
        <dbReference type="Proteomes" id="UP000005096"/>
    </source>
</evidence>
<dbReference type="AlphaFoldDB" id="E3D155"/>
<dbReference type="eggNOG" id="COG1320">
    <property type="taxonomic scope" value="Bacteria"/>
</dbReference>
<dbReference type="HOGENOM" id="CLU_121334_0_6_0"/>
<name>E3D155_9BACT</name>
<dbReference type="PANTHER" id="PTHR34703:SF1">
    <property type="entry name" value="ANTIPORTER SUBUNIT MNHG2-RELATED"/>
    <property type="match status" value="1"/>
</dbReference>
<feature type="transmembrane region" description="Helical" evidence="1">
    <location>
        <begin position="6"/>
        <end position="26"/>
    </location>
</feature>
<dbReference type="NCBIfam" id="TIGR01300">
    <property type="entry name" value="CPA3_mnhG_phaG"/>
    <property type="match status" value="1"/>
</dbReference>
<keyword evidence="1" id="KW-0472">Membrane</keyword>
<dbReference type="EMBL" id="CM001022">
    <property type="protein sequence ID" value="EFQ23961.1"/>
    <property type="molecule type" value="Genomic_DNA"/>
</dbReference>
<proteinExistence type="predicted"/>
<dbReference type="GO" id="GO:0015385">
    <property type="term" value="F:sodium:proton antiporter activity"/>
    <property type="evidence" value="ECO:0007669"/>
    <property type="project" value="TreeGrafter"/>
</dbReference>
<evidence type="ECO:0000256" key="1">
    <source>
        <dbReference type="SAM" id="Phobius"/>
    </source>
</evidence>
<dbReference type="STRING" id="584708.Apau_1542"/>
<organism evidence="2 3">
    <name type="scientific">Aminomonas paucivorans DSM 12260</name>
    <dbReference type="NCBI Taxonomy" id="584708"/>
    <lineage>
        <taxon>Bacteria</taxon>
        <taxon>Thermotogati</taxon>
        <taxon>Synergistota</taxon>
        <taxon>Synergistia</taxon>
        <taxon>Synergistales</taxon>
        <taxon>Synergistaceae</taxon>
        <taxon>Aminomonas</taxon>
    </lineage>
</organism>
<dbReference type="NCBIfam" id="NF009312">
    <property type="entry name" value="PRK12672.1"/>
    <property type="match status" value="1"/>
</dbReference>
<dbReference type="Proteomes" id="UP000005096">
    <property type="component" value="Chromosome"/>
</dbReference>